<dbReference type="AlphaFoldDB" id="A0A6N2NAH7"/>
<protein>
    <submittedName>
        <fullName evidence="1">Uncharacterized protein</fullName>
    </submittedName>
</protein>
<accession>A0A6N2NAH7</accession>
<dbReference type="PANTHER" id="PTHR36074">
    <property type="entry name" value="ISOPENTENYL-DIPHOSPHATE DELTA-ISOMERASE"/>
    <property type="match status" value="1"/>
</dbReference>
<dbReference type="PANTHER" id="PTHR36074:SF1">
    <property type="entry name" value="ISOPENTENYL-DIPHOSPHATE DELTA-ISOMERASE"/>
    <property type="match status" value="1"/>
</dbReference>
<evidence type="ECO:0000313" key="1">
    <source>
        <dbReference type="EMBL" id="VFU63957.1"/>
    </source>
</evidence>
<gene>
    <name evidence="1" type="ORF">SVIM_LOCUS488779</name>
</gene>
<reference evidence="1" key="1">
    <citation type="submission" date="2019-03" db="EMBL/GenBank/DDBJ databases">
        <authorList>
            <person name="Mank J."/>
            <person name="Almeida P."/>
        </authorList>
    </citation>
    <scope>NUCLEOTIDE SEQUENCE</scope>
    <source>
        <strain evidence="1">78183</strain>
    </source>
</reference>
<proteinExistence type="predicted"/>
<dbReference type="EMBL" id="CAADRP010002240">
    <property type="protein sequence ID" value="VFU63957.1"/>
    <property type="molecule type" value="Genomic_DNA"/>
</dbReference>
<organism evidence="1">
    <name type="scientific">Salix viminalis</name>
    <name type="common">Common osier</name>
    <name type="synonym">Basket willow</name>
    <dbReference type="NCBI Taxonomy" id="40686"/>
    <lineage>
        <taxon>Eukaryota</taxon>
        <taxon>Viridiplantae</taxon>
        <taxon>Streptophyta</taxon>
        <taxon>Embryophyta</taxon>
        <taxon>Tracheophyta</taxon>
        <taxon>Spermatophyta</taxon>
        <taxon>Magnoliopsida</taxon>
        <taxon>eudicotyledons</taxon>
        <taxon>Gunneridae</taxon>
        <taxon>Pentapetalae</taxon>
        <taxon>rosids</taxon>
        <taxon>fabids</taxon>
        <taxon>Malpighiales</taxon>
        <taxon>Salicaceae</taxon>
        <taxon>Saliceae</taxon>
        <taxon>Salix</taxon>
    </lineage>
</organism>
<name>A0A6N2NAH7_SALVM</name>
<sequence>MAGIAVVLDLLSRKNPSSYPTHFSASAAAASIAASATPFAARFLFGQPRIPVAYCDAGAALSDDYFSNIQRRASADIFQKGSLKYTTKEYYIELKPLFSAFEWKQLAMTSLRSFLMFYLPLLEPSSNTEEDDDDFLQDAHEVQRVDLVVPFQKSVKQIIRETTVVTTRRVLERLAVHHISQRMAWKLLKDVPKSAMRKAERGMPKMVYLFRVCRSTFRGHFLGVAASWLVQVGIEFYRFFSHLTKPEEESNNVDKSEQVKILGKKVTGVTVRCGASLVFASIGAGVGATLFRPSRGQWIGCAVGDLAGPVIVSICLEKVLHTDL</sequence>